<keyword evidence="1" id="KW-1185">Reference proteome</keyword>
<name>A0A915HKS7_ROMCU</name>
<protein>
    <submittedName>
        <fullName evidence="2">Uncharacterized protein</fullName>
    </submittedName>
</protein>
<evidence type="ECO:0000313" key="1">
    <source>
        <dbReference type="Proteomes" id="UP000887565"/>
    </source>
</evidence>
<sequence length="135" mass="14693">MSPPEDETKTVSKRAAIGGGLKTAVIKTLTASTNNNAVIGRSSTLARNASLDIEMKPFITAAASAASDHHHPSTYKFFEKFKKSSSSSDNQIFGKSHTYGIVTKLCETGMMFDVIRGRIFVNYLGQKTTERTTIQ</sequence>
<reference evidence="2" key="1">
    <citation type="submission" date="2022-11" db="UniProtKB">
        <authorList>
            <consortium name="WormBaseParasite"/>
        </authorList>
    </citation>
    <scope>IDENTIFICATION</scope>
</reference>
<dbReference type="AlphaFoldDB" id="A0A915HKS7"/>
<dbReference type="Proteomes" id="UP000887565">
    <property type="component" value="Unplaced"/>
</dbReference>
<proteinExistence type="predicted"/>
<dbReference type="WBParaSite" id="nRc.2.0.1.t02075-RA">
    <property type="protein sequence ID" value="nRc.2.0.1.t02075-RA"/>
    <property type="gene ID" value="nRc.2.0.1.g02075"/>
</dbReference>
<evidence type="ECO:0000313" key="2">
    <source>
        <dbReference type="WBParaSite" id="nRc.2.0.1.t02075-RA"/>
    </source>
</evidence>
<accession>A0A915HKS7</accession>
<organism evidence="1 2">
    <name type="scientific">Romanomermis culicivorax</name>
    <name type="common">Nematode worm</name>
    <dbReference type="NCBI Taxonomy" id="13658"/>
    <lineage>
        <taxon>Eukaryota</taxon>
        <taxon>Metazoa</taxon>
        <taxon>Ecdysozoa</taxon>
        <taxon>Nematoda</taxon>
        <taxon>Enoplea</taxon>
        <taxon>Dorylaimia</taxon>
        <taxon>Mermithida</taxon>
        <taxon>Mermithoidea</taxon>
        <taxon>Mermithidae</taxon>
        <taxon>Romanomermis</taxon>
    </lineage>
</organism>